<sequence length="150" mass="17149">MVAEFKAYLVQSCKKNEKITHQPHLFILIDTVGANGDVNYHVIMDKQQLNARKAFVVIGAETLFPRLEILFTQPSVQLVSHLVESLKYCDEVITNTLSPTWKLNEVQMQQSFVDCKTTKSGSDKGNLMQEMWTATMFDLTREYKMNSLAI</sequence>
<gene>
    <name evidence="1" type="ORF">TCLT_LOCUS3600</name>
</gene>
<accession>A0A0N5CTP9</accession>
<name>A0A0N5CTP9_THECL</name>
<dbReference type="WBParaSite" id="TCLT_0000361001-mRNA-1">
    <property type="protein sequence ID" value="TCLT_0000361001-mRNA-1"/>
    <property type="gene ID" value="TCLT_0000361001"/>
</dbReference>
<reference evidence="3" key="1">
    <citation type="submission" date="2017-02" db="UniProtKB">
        <authorList>
            <consortium name="WormBaseParasite"/>
        </authorList>
    </citation>
    <scope>IDENTIFICATION</scope>
</reference>
<evidence type="ECO:0000313" key="2">
    <source>
        <dbReference type="Proteomes" id="UP000276776"/>
    </source>
</evidence>
<dbReference type="Proteomes" id="UP000276776">
    <property type="component" value="Unassembled WGS sequence"/>
</dbReference>
<organism evidence="3">
    <name type="scientific">Thelazia callipaeda</name>
    <name type="common">Oriental eyeworm</name>
    <name type="synonym">Parasitic nematode</name>
    <dbReference type="NCBI Taxonomy" id="103827"/>
    <lineage>
        <taxon>Eukaryota</taxon>
        <taxon>Metazoa</taxon>
        <taxon>Ecdysozoa</taxon>
        <taxon>Nematoda</taxon>
        <taxon>Chromadorea</taxon>
        <taxon>Rhabditida</taxon>
        <taxon>Spirurina</taxon>
        <taxon>Spiruromorpha</taxon>
        <taxon>Thelazioidea</taxon>
        <taxon>Thelaziidae</taxon>
        <taxon>Thelazia</taxon>
    </lineage>
</organism>
<evidence type="ECO:0000313" key="3">
    <source>
        <dbReference type="WBParaSite" id="TCLT_0000361001-mRNA-1"/>
    </source>
</evidence>
<dbReference type="AlphaFoldDB" id="A0A0N5CTP9"/>
<evidence type="ECO:0000313" key="1">
    <source>
        <dbReference type="EMBL" id="VDN00202.1"/>
    </source>
</evidence>
<keyword evidence="2" id="KW-1185">Reference proteome</keyword>
<proteinExistence type="predicted"/>
<protein>
    <submittedName>
        <fullName evidence="3">VWFA domain-containing protein</fullName>
    </submittedName>
</protein>
<dbReference type="EMBL" id="UYYF01001919">
    <property type="protein sequence ID" value="VDN00202.1"/>
    <property type="molecule type" value="Genomic_DNA"/>
</dbReference>
<reference evidence="1 2" key="2">
    <citation type="submission" date="2018-11" db="EMBL/GenBank/DDBJ databases">
        <authorList>
            <consortium name="Pathogen Informatics"/>
        </authorList>
    </citation>
    <scope>NUCLEOTIDE SEQUENCE [LARGE SCALE GENOMIC DNA]</scope>
</reference>